<evidence type="ECO:0000313" key="2">
    <source>
        <dbReference type="Proteomes" id="UP000095463"/>
    </source>
</evidence>
<evidence type="ECO:0000313" key="1">
    <source>
        <dbReference type="EMBL" id="OEO29932.1"/>
    </source>
</evidence>
<dbReference type="EMBL" id="LAJE02000244">
    <property type="protein sequence ID" value="OEO29932.1"/>
    <property type="molecule type" value="Genomic_DNA"/>
</dbReference>
<sequence length="93" mass="10107">MKLSKTLKGDNGSIERLAEAEREERQVALEYIAEAWNTAEDDGIATQALAHASLFAAITSLVEHHGETAIAELIATLPDRIQAGEYSLSRSLQ</sequence>
<comment type="caution">
    <text evidence="1">The sequence shown here is derived from an EMBL/GenBank/DDBJ whole genome shotgun (WGS) entry which is preliminary data.</text>
</comment>
<proteinExistence type="predicted"/>
<gene>
    <name evidence="1" type="ORF">VW23_023630</name>
</gene>
<dbReference type="RefSeq" id="WP_055873989.1">
    <property type="nucleotide sequence ID" value="NZ_LAJE02000244.1"/>
</dbReference>
<reference evidence="1 2" key="1">
    <citation type="journal article" date="2015" name="Genome Announc.">
        <title>Genome Assemblies of Three Soil-Associated Devosia species: D. insulae, D. limi, and D. soli.</title>
        <authorList>
            <person name="Hassan Y.I."/>
            <person name="Lepp D."/>
            <person name="Zhou T."/>
        </authorList>
    </citation>
    <scope>NUCLEOTIDE SEQUENCE [LARGE SCALE GENOMIC DNA]</scope>
    <source>
        <strain evidence="1 2">DS-56</strain>
    </source>
</reference>
<keyword evidence="2" id="KW-1185">Reference proteome</keyword>
<name>A0A1E5XMV6_9HYPH</name>
<organism evidence="1 2">
    <name type="scientific">Devosia insulae DS-56</name>
    <dbReference type="NCBI Taxonomy" id="1116389"/>
    <lineage>
        <taxon>Bacteria</taxon>
        <taxon>Pseudomonadati</taxon>
        <taxon>Pseudomonadota</taxon>
        <taxon>Alphaproteobacteria</taxon>
        <taxon>Hyphomicrobiales</taxon>
        <taxon>Devosiaceae</taxon>
        <taxon>Devosia</taxon>
    </lineage>
</organism>
<dbReference type="Proteomes" id="UP000095463">
    <property type="component" value="Unassembled WGS sequence"/>
</dbReference>
<protein>
    <submittedName>
        <fullName evidence="1">Uncharacterized protein</fullName>
    </submittedName>
</protein>
<accession>A0A1E5XMV6</accession>
<dbReference type="AlphaFoldDB" id="A0A1E5XMV6"/>
<dbReference type="OrthoDB" id="9809513at2"/>